<sequence>MAARLFAVPTGARVVSQPHLRTVVVLAAGEGKRMKSALPKVLHPLLGRTLVGHVLAAAAPLAADRTVVVVGHGADQVRAHLTEIAPAATPVLQAEQLGTGHAVRIALDAVPDATGTVVVINGDVPLLRPETVAALVAAHEGAGAAATVLAAEVPDPTGLGRIVRDAGGRLEQIVEERDATEAQRAIREINAGIYAFDVARLRDALGKLSTDNDQGEEYLTDVFALLGSAGEPVAVHVAADHVETLGCNDRVELATLRRLLRDRVNEAWMRTGVSLLDPDTTWIDVTVALDSDAVVDQNTQLRGGTVVGTGAVVGPDVTLIDTVVGPGATVLRSHAVGAEVGPGASVGPYAYLRPDARLAEKAKVGTFVEVKNSEVGAGAKVPHLSYVGDATIGAKANIGAATIFVNYDGVNKHRTTVGEAAFVGCDTSLIAPVEVGAGAYVAAGSAITQDVPPGALGVTRAPQRSIDGWVARKRAGTASAEAAARAQKADEDASASGSRASEGEAIHGDAEPVRSASGAGDTATE</sequence>
<feature type="binding site" evidence="17">
    <location>
        <begin position="406"/>
        <end position="407"/>
    </location>
    <ligand>
        <name>acetyl-CoA</name>
        <dbReference type="ChEBI" id="CHEBI:57288"/>
    </ligand>
</feature>
<comment type="similarity">
    <text evidence="1 17">In the C-terminal section; belongs to the transferase hexapeptide repeat family.</text>
</comment>
<evidence type="ECO:0000256" key="11">
    <source>
        <dbReference type="ARBA" id="ARBA00023268"/>
    </source>
</evidence>
<dbReference type="HAMAP" id="MF_01631">
    <property type="entry name" value="GlmU"/>
    <property type="match status" value="1"/>
</dbReference>
<evidence type="ECO:0000256" key="1">
    <source>
        <dbReference type="ARBA" id="ARBA00007707"/>
    </source>
</evidence>
<dbReference type="GO" id="GO:0006048">
    <property type="term" value="P:UDP-N-acetylglucosamine biosynthetic process"/>
    <property type="evidence" value="ECO:0007669"/>
    <property type="project" value="UniProtKB-UniPathway"/>
</dbReference>
<dbReference type="GO" id="GO:0005737">
    <property type="term" value="C:cytoplasm"/>
    <property type="evidence" value="ECO:0007669"/>
    <property type="project" value="UniProtKB-SubCell"/>
</dbReference>
<dbReference type="GO" id="GO:0003977">
    <property type="term" value="F:UDP-N-acetylglucosamine diphosphorylase activity"/>
    <property type="evidence" value="ECO:0007669"/>
    <property type="project" value="UniProtKB-UniRule"/>
</dbReference>
<dbReference type="EC" id="2.3.1.157" evidence="17"/>
<keyword evidence="6 17" id="KW-0479">Metal-binding</keyword>
<feature type="binding site" evidence="17">
    <location>
        <position position="386"/>
    </location>
    <ligand>
        <name>UDP-N-acetyl-alpha-D-glucosamine</name>
        <dbReference type="ChEBI" id="CHEBI:57705"/>
    </ligand>
</feature>
<evidence type="ECO:0000313" key="20">
    <source>
        <dbReference type="EMBL" id="SCG18496.1"/>
    </source>
</evidence>
<keyword evidence="9 17" id="KW-0133">Cell shape</keyword>
<evidence type="ECO:0000256" key="3">
    <source>
        <dbReference type="ARBA" id="ARBA00022490"/>
    </source>
</evidence>
<dbReference type="CDD" id="cd03353">
    <property type="entry name" value="LbH_GlmU_C"/>
    <property type="match status" value="1"/>
</dbReference>
<feature type="binding site" evidence="17">
    <location>
        <position position="190"/>
    </location>
    <ligand>
        <name>UDP-N-acetyl-alpha-D-glucosamine</name>
        <dbReference type="ChEBI" id="CHEBI:57705"/>
    </ligand>
</feature>
<evidence type="ECO:0000256" key="12">
    <source>
        <dbReference type="ARBA" id="ARBA00023315"/>
    </source>
</evidence>
<evidence type="ECO:0000256" key="14">
    <source>
        <dbReference type="ARBA" id="ARBA00048247"/>
    </source>
</evidence>
<feature type="domain" description="MobA-like NTP transferase" evidence="19">
    <location>
        <begin position="23"/>
        <end position="178"/>
    </location>
</feature>
<feature type="binding site" evidence="17">
    <location>
        <position position="371"/>
    </location>
    <ligand>
        <name>UDP-N-acetyl-alpha-D-glucosamine</name>
        <dbReference type="ChEBI" id="CHEBI:57705"/>
    </ligand>
</feature>
<feature type="binding site" evidence="17">
    <location>
        <position position="248"/>
    </location>
    <ligand>
        <name>UDP-N-acetyl-alpha-D-glucosamine</name>
        <dbReference type="ChEBI" id="CHEBI:57705"/>
    </ligand>
</feature>
<evidence type="ECO:0000256" key="13">
    <source>
        <dbReference type="ARBA" id="ARBA00023316"/>
    </source>
</evidence>
<reference evidence="20 21" key="1">
    <citation type="submission" date="2016-06" db="EMBL/GenBank/DDBJ databases">
        <authorList>
            <person name="Kjaerup R.B."/>
            <person name="Dalgaard T.S."/>
            <person name="Juul-Madsen H.R."/>
        </authorList>
    </citation>
    <scope>NUCLEOTIDE SEQUENCE [LARGE SCALE GENOMIC DNA]</scope>
    <source>
        <strain evidence="20 21">DSM 43913</strain>
    </source>
</reference>
<keyword evidence="21" id="KW-1185">Reference proteome</keyword>
<dbReference type="EC" id="2.7.7.23" evidence="17"/>
<evidence type="ECO:0000256" key="2">
    <source>
        <dbReference type="ARBA" id="ARBA00007947"/>
    </source>
</evidence>
<keyword evidence="11 17" id="KW-0511">Multifunctional enzyme</keyword>
<feature type="binding site" evidence="17">
    <location>
        <position position="400"/>
    </location>
    <ligand>
        <name>acetyl-CoA</name>
        <dbReference type="ChEBI" id="CHEBI:57288"/>
    </ligand>
</feature>
<keyword evidence="8 17" id="KW-0460">Magnesium</keyword>
<dbReference type="GO" id="GO:0071555">
    <property type="term" value="P:cell wall organization"/>
    <property type="evidence" value="ECO:0007669"/>
    <property type="project" value="UniProtKB-KW"/>
</dbReference>
<dbReference type="GO" id="GO:0009245">
    <property type="term" value="P:lipid A biosynthetic process"/>
    <property type="evidence" value="ECO:0007669"/>
    <property type="project" value="UniProtKB-UniRule"/>
</dbReference>
<evidence type="ECO:0000259" key="19">
    <source>
        <dbReference type="Pfam" id="PF12804"/>
    </source>
</evidence>
<dbReference type="InterPro" id="IPR038009">
    <property type="entry name" value="GlmU_C_LbH"/>
</dbReference>
<dbReference type="PROSITE" id="PS00101">
    <property type="entry name" value="HEXAPEP_TRANSFERASES"/>
    <property type="match status" value="1"/>
</dbReference>
<evidence type="ECO:0000256" key="15">
    <source>
        <dbReference type="ARBA" id="ARBA00048493"/>
    </source>
</evidence>
<dbReference type="GO" id="GO:0019134">
    <property type="term" value="F:glucosamine-1-phosphate N-acetyltransferase activity"/>
    <property type="evidence" value="ECO:0007669"/>
    <property type="project" value="UniProtKB-UniRule"/>
</dbReference>
<dbReference type="InterPro" id="IPR025877">
    <property type="entry name" value="MobA-like_NTP_Trfase"/>
</dbReference>
<dbReference type="GO" id="GO:0000287">
    <property type="term" value="F:magnesium ion binding"/>
    <property type="evidence" value="ECO:0007669"/>
    <property type="project" value="UniProtKB-UniRule"/>
</dbReference>
<dbReference type="InterPro" id="IPR050065">
    <property type="entry name" value="GlmU-like"/>
</dbReference>
<keyword evidence="12 17" id="KW-0012">Acyltransferase</keyword>
<dbReference type="NCBIfam" id="TIGR01173">
    <property type="entry name" value="glmU"/>
    <property type="match status" value="1"/>
</dbReference>
<dbReference type="SUPFAM" id="SSF51161">
    <property type="entry name" value="Trimeric LpxA-like enzymes"/>
    <property type="match status" value="1"/>
</dbReference>
<comment type="catalytic activity">
    <reaction evidence="14 17">
        <text>alpha-D-glucosamine 1-phosphate + acetyl-CoA = N-acetyl-alpha-D-glucosamine 1-phosphate + CoA + H(+)</text>
        <dbReference type="Rhea" id="RHEA:13725"/>
        <dbReference type="ChEBI" id="CHEBI:15378"/>
        <dbReference type="ChEBI" id="CHEBI:57287"/>
        <dbReference type="ChEBI" id="CHEBI:57288"/>
        <dbReference type="ChEBI" id="CHEBI:57776"/>
        <dbReference type="ChEBI" id="CHEBI:58516"/>
        <dbReference type="EC" id="2.3.1.157"/>
    </reaction>
</comment>
<dbReference type="UniPathway" id="UPA00113">
    <property type="reaction ID" value="UER00532"/>
</dbReference>
<dbReference type="InterPro" id="IPR011004">
    <property type="entry name" value="Trimer_LpxA-like_sf"/>
</dbReference>
<dbReference type="NCBIfam" id="NF010932">
    <property type="entry name" value="PRK14352.1"/>
    <property type="match status" value="1"/>
</dbReference>
<comment type="cofactor">
    <cofactor evidence="17">
        <name>Mg(2+)</name>
        <dbReference type="ChEBI" id="CHEBI:18420"/>
    </cofactor>
    <text evidence="17">Binds 1 Mg(2+) ion per subunit.</text>
</comment>
<comment type="subcellular location">
    <subcellularLocation>
        <location evidence="17">Cytoplasm</location>
    </subcellularLocation>
</comment>
<evidence type="ECO:0000256" key="4">
    <source>
        <dbReference type="ARBA" id="ARBA00022679"/>
    </source>
</evidence>
<feature type="binding site" evidence="17">
    <location>
        <position position="160"/>
    </location>
    <ligand>
        <name>UDP-N-acetyl-alpha-D-glucosamine</name>
        <dbReference type="ChEBI" id="CHEBI:57705"/>
    </ligand>
</feature>
<evidence type="ECO:0000256" key="6">
    <source>
        <dbReference type="ARBA" id="ARBA00022723"/>
    </source>
</evidence>
<dbReference type="GO" id="GO:0008360">
    <property type="term" value="P:regulation of cell shape"/>
    <property type="evidence" value="ECO:0007669"/>
    <property type="project" value="UniProtKB-KW"/>
</dbReference>
<comment type="pathway">
    <text evidence="17">Nucleotide-sugar biosynthesis; UDP-N-acetyl-alpha-D-glucosamine biosynthesis; UDP-N-acetyl-alpha-D-glucosamine from N-acetyl-alpha-D-glucosamine 1-phosphate: step 1/1.</text>
</comment>
<evidence type="ECO:0000256" key="8">
    <source>
        <dbReference type="ARBA" id="ARBA00022842"/>
    </source>
</evidence>
<dbReference type="CDD" id="cd02540">
    <property type="entry name" value="GT2_GlmU_N_bac"/>
    <property type="match status" value="1"/>
</dbReference>
<comment type="function">
    <text evidence="16 17">Catalyzes the last two sequential reactions in the de novo biosynthetic pathway for UDP-N-acetylglucosamine (UDP-GlcNAc). The C-terminal domain catalyzes the transfer of acetyl group from acetyl coenzyme A to glucosamine-1-phosphate (GlcN-1-P) to produce N-acetylglucosamine-1-phosphate (GlcNAc-1-P), which is converted into UDP-GlcNAc by the transfer of uridine 5-monophosphate (from uridine 5-triphosphate), a reaction catalyzed by the N-terminal domain.</text>
</comment>
<dbReference type="Proteomes" id="UP000198251">
    <property type="component" value="Chromosome I"/>
</dbReference>
<dbReference type="PANTHER" id="PTHR43584:SF3">
    <property type="entry name" value="BIFUNCTIONAL PROTEIN GLMU"/>
    <property type="match status" value="1"/>
</dbReference>
<dbReference type="Gene3D" id="2.160.10.10">
    <property type="entry name" value="Hexapeptide repeat proteins"/>
    <property type="match status" value="1"/>
</dbReference>
<comment type="similarity">
    <text evidence="2 17">In the N-terminal section; belongs to the N-acetylglucosamine-1-phosphate uridyltransferase family.</text>
</comment>
<feature type="binding site" evidence="17">
    <location>
        <position position="175"/>
    </location>
    <ligand>
        <name>UDP-N-acetyl-alpha-D-glucosamine</name>
        <dbReference type="ChEBI" id="CHEBI:57705"/>
    </ligand>
</feature>
<name>A0A1C5GHC1_MICEH</name>
<gene>
    <name evidence="17" type="primary">glmU</name>
    <name evidence="20" type="ORF">GA0070610_4840</name>
</gene>
<accession>A0A1C5GHC1</accession>
<keyword evidence="5 17" id="KW-0548">Nucleotidyltransferase</keyword>
<organism evidence="20 21">
    <name type="scientific">Micromonospora echinofusca</name>
    <dbReference type="NCBI Taxonomy" id="47858"/>
    <lineage>
        <taxon>Bacteria</taxon>
        <taxon>Bacillati</taxon>
        <taxon>Actinomycetota</taxon>
        <taxon>Actinomycetes</taxon>
        <taxon>Micromonosporales</taxon>
        <taxon>Micromonosporaceae</taxon>
        <taxon>Micromonospora</taxon>
    </lineage>
</organism>
<proteinExistence type="inferred from homology"/>
<dbReference type="InterPro" id="IPR029044">
    <property type="entry name" value="Nucleotide-diphossugar_trans"/>
</dbReference>
<dbReference type="GO" id="GO:0016020">
    <property type="term" value="C:membrane"/>
    <property type="evidence" value="ECO:0007669"/>
    <property type="project" value="GOC"/>
</dbReference>
<feature type="binding site" evidence="17">
    <location>
        <begin position="26"/>
        <end position="29"/>
    </location>
    <ligand>
        <name>UDP-N-acetyl-alpha-D-glucosamine</name>
        <dbReference type="ChEBI" id="CHEBI:57705"/>
    </ligand>
</feature>
<feature type="region of interest" description="N-acetyltransferase" evidence="17">
    <location>
        <begin position="272"/>
        <end position="525"/>
    </location>
</feature>
<dbReference type="PANTHER" id="PTHR43584">
    <property type="entry name" value="NUCLEOTIDYL TRANSFERASE"/>
    <property type="match status" value="1"/>
</dbReference>
<dbReference type="GO" id="GO:0000902">
    <property type="term" value="P:cell morphogenesis"/>
    <property type="evidence" value="ECO:0007669"/>
    <property type="project" value="UniProtKB-UniRule"/>
</dbReference>
<dbReference type="InterPro" id="IPR018357">
    <property type="entry name" value="Hexapep_transf_CS"/>
</dbReference>
<feature type="binding site" evidence="17">
    <location>
        <begin position="98"/>
        <end position="99"/>
    </location>
    <ligand>
        <name>UDP-N-acetyl-alpha-D-glucosamine</name>
        <dbReference type="ChEBI" id="CHEBI:57705"/>
    </ligand>
</feature>
<feature type="binding site" evidence="17">
    <location>
        <position position="460"/>
    </location>
    <ligand>
        <name>acetyl-CoA</name>
        <dbReference type="ChEBI" id="CHEBI:57288"/>
    </ligand>
</feature>
<feature type="binding site" evidence="17">
    <location>
        <position position="93"/>
    </location>
    <ligand>
        <name>UDP-N-acetyl-alpha-D-glucosamine</name>
        <dbReference type="ChEBI" id="CHEBI:57705"/>
    </ligand>
</feature>
<keyword evidence="3 17" id="KW-0963">Cytoplasm</keyword>
<keyword evidence="10 17" id="KW-0573">Peptidoglycan synthesis</keyword>
<evidence type="ECO:0000256" key="16">
    <source>
        <dbReference type="ARBA" id="ARBA00049628"/>
    </source>
</evidence>
<evidence type="ECO:0000313" key="21">
    <source>
        <dbReference type="Proteomes" id="UP000198251"/>
    </source>
</evidence>
<comment type="subunit">
    <text evidence="17">Homotrimer.</text>
</comment>
<evidence type="ECO:0000256" key="7">
    <source>
        <dbReference type="ARBA" id="ARBA00022737"/>
    </source>
</evidence>
<evidence type="ECO:0000256" key="5">
    <source>
        <dbReference type="ARBA" id="ARBA00022695"/>
    </source>
</evidence>
<protein>
    <recommendedName>
        <fullName evidence="17">Bifunctional protein GlmU</fullName>
    </recommendedName>
    <domain>
        <recommendedName>
            <fullName evidence="17">UDP-N-acetylglucosamine pyrophosphorylase</fullName>
            <ecNumber evidence="17">2.7.7.23</ecNumber>
        </recommendedName>
        <alternativeName>
            <fullName evidence="17">N-acetylglucosamine-1-phosphate uridyltransferase</fullName>
        </alternativeName>
    </domain>
    <domain>
        <recommendedName>
            <fullName evidence="17">Glucosamine-1-phosphate N-acetyltransferase</fullName>
            <ecNumber evidence="17">2.3.1.157</ecNumber>
        </recommendedName>
    </domain>
</protein>
<evidence type="ECO:0000256" key="18">
    <source>
        <dbReference type="SAM" id="MobiDB-lite"/>
    </source>
</evidence>
<feature type="region of interest" description="Disordered" evidence="18">
    <location>
        <begin position="480"/>
        <end position="525"/>
    </location>
</feature>
<feature type="binding site" evidence="17">
    <location>
        <position position="353"/>
    </location>
    <ligand>
        <name>UDP-N-acetyl-alpha-D-glucosamine</name>
        <dbReference type="ChEBI" id="CHEBI:57705"/>
    </ligand>
</feature>
<feature type="binding site" evidence="17">
    <location>
        <position position="40"/>
    </location>
    <ligand>
        <name>UDP-N-acetyl-alpha-D-glucosamine</name>
        <dbReference type="ChEBI" id="CHEBI:57705"/>
    </ligand>
</feature>
<evidence type="ECO:0000256" key="17">
    <source>
        <dbReference type="HAMAP-Rule" id="MF_01631"/>
    </source>
</evidence>
<comment type="pathway">
    <text evidence="17">Nucleotide-sugar biosynthesis; UDP-N-acetyl-alpha-D-glucosamine biosynthesis; N-acetyl-alpha-D-glucosamine 1-phosphate from alpha-D-glucosamine 6-phosphate (route II): step 2/2.</text>
</comment>
<dbReference type="AlphaFoldDB" id="A0A1C5GHC1"/>
<dbReference type="EMBL" id="LT607733">
    <property type="protein sequence ID" value="SCG18496.1"/>
    <property type="molecule type" value="Genomic_DNA"/>
</dbReference>
<dbReference type="UniPathway" id="UPA00973"/>
<feature type="active site" description="Proton acceptor" evidence="17">
    <location>
        <position position="383"/>
    </location>
</feature>
<comment type="catalytic activity">
    <reaction evidence="15 17">
        <text>N-acetyl-alpha-D-glucosamine 1-phosphate + UTP + H(+) = UDP-N-acetyl-alpha-D-glucosamine + diphosphate</text>
        <dbReference type="Rhea" id="RHEA:13509"/>
        <dbReference type="ChEBI" id="CHEBI:15378"/>
        <dbReference type="ChEBI" id="CHEBI:33019"/>
        <dbReference type="ChEBI" id="CHEBI:46398"/>
        <dbReference type="ChEBI" id="CHEBI:57705"/>
        <dbReference type="ChEBI" id="CHEBI:57776"/>
        <dbReference type="EC" id="2.7.7.23"/>
    </reaction>
</comment>
<comment type="pathway">
    <text evidence="17">Bacterial outer membrane biogenesis; LPS lipid A biosynthesis.</text>
</comment>
<dbReference type="Gene3D" id="3.90.550.10">
    <property type="entry name" value="Spore Coat Polysaccharide Biosynthesis Protein SpsA, Chain A"/>
    <property type="match status" value="1"/>
</dbReference>
<keyword evidence="4 17" id="KW-0808">Transferase</keyword>
<feature type="binding site" evidence="17">
    <location>
        <position position="123"/>
    </location>
    <ligand>
        <name>Mg(2+)</name>
        <dbReference type="ChEBI" id="CHEBI:18420"/>
    </ligand>
</feature>
<feature type="binding site" evidence="17">
    <location>
        <position position="397"/>
    </location>
    <ligand>
        <name>UDP-N-acetyl-alpha-D-glucosamine</name>
        <dbReference type="ChEBI" id="CHEBI:57705"/>
    </ligand>
</feature>
<feature type="binding site" evidence="17">
    <location>
        <position position="443"/>
    </location>
    <ligand>
        <name>acetyl-CoA</name>
        <dbReference type="ChEBI" id="CHEBI:57288"/>
    </ligand>
</feature>
<dbReference type="SUPFAM" id="SSF53448">
    <property type="entry name" value="Nucleotide-diphospho-sugar transferases"/>
    <property type="match status" value="1"/>
</dbReference>
<keyword evidence="7 17" id="KW-0677">Repeat</keyword>
<dbReference type="GO" id="GO:0009252">
    <property type="term" value="P:peptidoglycan biosynthetic process"/>
    <property type="evidence" value="ECO:0007669"/>
    <property type="project" value="UniProtKB-UniRule"/>
</dbReference>
<feature type="region of interest" description="Pyrophosphorylase" evidence="17">
    <location>
        <begin position="1"/>
        <end position="250"/>
    </location>
</feature>
<feature type="compositionally biased region" description="Basic and acidic residues" evidence="18">
    <location>
        <begin position="501"/>
        <end position="512"/>
    </location>
</feature>
<comment type="caution">
    <text evidence="17">Lacks conserved residue(s) required for the propagation of feature annotation.</text>
</comment>
<dbReference type="Pfam" id="PF12804">
    <property type="entry name" value="NTP_transf_3"/>
    <property type="match status" value="1"/>
</dbReference>
<keyword evidence="13 17" id="KW-0961">Cell wall biogenesis/degradation</keyword>
<feature type="region of interest" description="Linker" evidence="17">
    <location>
        <begin position="251"/>
        <end position="271"/>
    </location>
</feature>
<evidence type="ECO:0000256" key="10">
    <source>
        <dbReference type="ARBA" id="ARBA00022984"/>
    </source>
</evidence>
<dbReference type="InterPro" id="IPR005882">
    <property type="entry name" value="Bifunctional_GlmU"/>
</dbReference>
<feature type="binding site" evidence="17">
    <location>
        <position position="248"/>
    </location>
    <ligand>
        <name>Mg(2+)</name>
        <dbReference type="ChEBI" id="CHEBI:18420"/>
    </ligand>
</feature>
<evidence type="ECO:0000256" key="9">
    <source>
        <dbReference type="ARBA" id="ARBA00022960"/>
    </source>
</evidence>